<dbReference type="PANTHER" id="PTHR30480:SF16">
    <property type="entry name" value="GLYCOSIDE HYDROLASE FAMILY 3 DOMAIN PROTEIN"/>
    <property type="match status" value="1"/>
</dbReference>
<dbReference type="GO" id="GO:0005975">
    <property type="term" value="P:carbohydrate metabolic process"/>
    <property type="evidence" value="ECO:0007669"/>
    <property type="project" value="InterPro"/>
</dbReference>
<dbReference type="GeneID" id="98295606"/>
<keyword evidence="4" id="KW-0472">Membrane</keyword>
<gene>
    <name evidence="6" type="ORF">BAQU_0939</name>
</gene>
<feature type="domain" description="Glycoside hydrolase family 3 N-terminal" evidence="5">
    <location>
        <begin position="96"/>
        <end position="419"/>
    </location>
</feature>
<proteinExistence type="inferred from homology"/>
<keyword evidence="7" id="KW-1185">Reference proteome</keyword>
<keyword evidence="2" id="KW-0378">Hydrolase</keyword>
<evidence type="ECO:0000256" key="4">
    <source>
        <dbReference type="SAM" id="Phobius"/>
    </source>
</evidence>
<feature type="transmembrane region" description="Helical" evidence="4">
    <location>
        <begin position="23"/>
        <end position="42"/>
    </location>
</feature>
<dbReference type="GO" id="GO:0004553">
    <property type="term" value="F:hydrolase activity, hydrolyzing O-glycosyl compounds"/>
    <property type="evidence" value="ECO:0007669"/>
    <property type="project" value="InterPro"/>
</dbReference>
<dbReference type="RefSeq" id="WP_244568432.1">
    <property type="nucleotide sequence ID" value="NZ_CALENZ010000021.1"/>
</dbReference>
<dbReference type="EMBL" id="MWXA01000005">
    <property type="protein sequence ID" value="OZG66867.1"/>
    <property type="molecule type" value="Genomic_DNA"/>
</dbReference>
<dbReference type="SUPFAM" id="SSF51445">
    <property type="entry name" value="(Trans)glycosidases"/>
    <property type="match status" value="1"/>
</dbReference>
<evidence type="ECO:0000256" key="3">
    <source>
        <dbReference type="ARBA" id="ARBA00023295"/>
    </source>
</evidence>
<evidence type="ECO:0000259" key="5">
    <source>
        <dbReference type="Pfam" id="PF00933"/>
    </source>
</evidence>
<organism evidence="6 7">
    <name type="scientific">Bifidobacterium aquikefiri</name>
    <dbReference type="NCBI Taxonomy" id="1653207"/>
    <lineage>
        <taxon>Bacteria</taxon>
        <taxon>Bacillati</taxon>
        <taxon>Actinomycetota</taxon>
        <taxon>Actinomycetes</taxon>
        <taxon>Bifidobacteriales</taxon>
        <taxon>Bifidobacteriaceae</taxon>
        <taxon>Bifidobacterium</taxon>
    </lineage>
</organism>
<dbReference type="InterPro" id="IPR017853">
    <property type="entry name" value="GH"/>
</dbReference>
<sequence length="427" mass="45141">MEKLKNGQIYAVSVLKARLGHSILRRFIAFIIATMITIVFSACSTEQREPTPSLTSQGTSTSIHLDVKKQGVPAPHLNDQQKAALQASKRVSSMSVQDQAAQLVMIPLQAGTAANTVQDDIQNRHIGSVLLFGNSTAGVAAVHAETQTLQSYASNGDGLLIATDQEGGAVQHLKGPGFAQMPSAVTQGQMDTQTLRINARSWGASLQSAGVNVDFAPSVDTVQTQPRSNNAAIGALNRDFGLDANGNSSHASAFIQGMADAEVSTAIKHYPGLGAVAGNTDFTNSGITDSTTTLDGQEISAFDATLTANPAMVMMSLATYSKIDPDNPAAFSSIIMQRHLRDEKHFQGIIVSDSLSAQALSNIAVNELGVRFIQAGGDLVCADAPGYIDTILDGIIDRAQRNTDFAEQVKASATRVLTLKYEKNLVQ</sequence>
<reference evidence="6 7" key="1">
    <citation type="journal article" date="2017" name="BMC Genomics">
        <title>Comparative genomic and phylogenomic analyses of the Bifidobacteriaceae family.</title>
        <authorList>
            <person name="Lugli G.A."/>
            <person name="Milani C."/>
            <person name="Turroni F."/>
            <person name="Duranti S."/>
            <person name="Mancabelli L."/>
            <person name="Mangifesta M."/>
            <person name="Ferrario C."/>
            <person name="Modesto M."/>
            <person name="Mattarelli P."/>
            <person name="Jiri K."/>
            <person name="van Sinderen D."/>
            <person name="Ventura M."/>
        </authorList>
    </citation>
    <scope>NUCLEOTIDE SEQUENCE [LARGE SCALE GENOMIC DNA]</scope>
    <source>
        <strain evidence="6 7">LMG 28769</strain>
    </source>
</reference>
<keyword evidence="4" id="KW-0812">Transmembrane</keyword>
<comment type="similarity">
    <text evidence="1">Belongs to the glycosyl hydrolase 3 family.</text>
</comment>
<keyword evidence="3" id="KW-0326">Glycosidase</keyword>
<comment type="caution">
    <text evidence="6">The sequence shown here is derived from an EMBL/GenBank/DDBJ whole genome shotgun (WGS) entry which is preliminary data.</text>
</comment>
<dbReference type="InterPro" id="IPR036962">
    <property type="entry name" value="Glyco_hydro_3_N_sf"/>
</dbReference>
<evidence type="ECO:0000256" key="1">
    <source>
        <dbReference type="ARBA" id="ARBA00005336"/>
    </source>
</evidence>
<dbReference type="InterPro" id="IPR001764">
    <property type="entry name" value="Glyco_hydro_3_N"/>
</dbReference>
<dbReference type="InterPro" id="IPR050226">
    <property type="entry name" value="NagZ_Beta-hexosaminidase"/>
</dbReference>
<dbReference type="GO" id="GO:0009254">
    <property type="term" value="P:peptidoglycan turnover"/>
    <property type="evidence" value="ECO:0007669"/>
    <property type="project" value="TreeGrafter"/>
</dbReference>
<name>A0A261G604_9BIFI</name>
<accession>A0A261G604</accession>
<evidence type="ECO:0000313" key="6">
    <source>
        <dbReference type="EMBL" id="OZG66867.1"/>
    </source>
</evidence>
<dbReference type="AlphaFoldDB" id="A0A261G604"/>
<dbReference type="Proteomes" id="UP000216451">
    <property type="component" value="Unassembled WGS sequence"/>
</dbReference>
<protein>
    <submittedName>
        <fullName evidence="6">Beta-glucosidase</fullName>
    </submittedName>
</protein>
<dbReference type="Pfam" id="PF00933">
    <property type="entry name" value="Glyco_hydro_3"/>
    <property type="match status" value="1"/>
</dbReference>
<dbReference type="PANTHER" id="PTHR30480">
    <property type="entry name" value="BETA-HEXOSAMINIDASE-RELATED"/>
    <property type="match status" value="1"/>
</dbReference>
<dbReference type="Gene3D" id="3.20.20.300">
    <property type="entry name" value="Glycoside hydrolase, family 3, N-terminal domain"/>
    <property type="match status" value="1"/>
</dbReference>
<keyword evidence="4" id="KW-1133">Transmembrane helix</keyword>
<evidence type="ECO:0000313" key="7">
    <source>
        <dbReference type="Proteomes" id="UP000216451"/>
    </source>
</evidence>
<evidence type="ECO:0000256" key="2">
    <source>
        <dbReference type="ARBA" id="ARBA00022801"/>
    </source>
</evidence>